<feature type="region of interest" description="Disordered" evidence="1">
    <location>
        <begin position="109"/>
        <end position="130"/>
    </location>
</feature>
<gene>
    <name evidence="2" type="ORF">FKW44_015135</name>
</gene>
<evidence type="ECO:0000313" key="3">
    <source>
        <dbReference type="Proteomes" id="UP000595437"/>
    </source>
</evidence>
<evidence type="ECO:0000256" key="1">
    <source>
        <dbReference type="SAM" id="MobiDB-lite"/>
    </source>
</evidence>
<dbReference type="AlphaFoldDB" id="A0A7T8GZY8"/>
<dbReference type="Proteomes" id="UP000595437">
    <property type="component" value="Chromosome 10"/>
</dbReference>
<evidence type="ECO:0000313" key="2">
    <source>
        <dbReference type="EMBL" id="QQP40922.1"/>
    </source>
</evidence>
<sequence>MQRDDLPPSHSPTSFKLIAALRSLRAYCQDKDKTSNNTILSPATNHNDTHHSFMRRAVVYQPIRCRPLFRGGGGGPPALHPLILKQSTISTVAAGHAMKIPHKRPCMELGRDSHPPHTQQGRPNTTTPPPALASLFTSL</sequence>
<reference evidence="3" key="1">
    <citation type="submission" date="2021-01" db="EMBL/GenBank/DDBJ databases">
        <title>Caligus Genome Assembly.</title>
        <authorList>
            <person name="Gallardo-Escarate C."/>
        </authorList>
    </citation>
    <scope>NUCLEOTIDE SEQUENCE [LARGE SCALE GENOMIC DNA]</scope>
</reference>
<keyword evidence="3" id="KW-1185">Reference proteome</keyword>
<protein>
    <submittedName>
        <fullName evidence="2">Uncharacterized protein</fullName>
    </submittedName>
</protein>
<accession>A0A7T8GZY8</accession>
<proteinExistence type="predicted"/>
<organism evidence="2 3">
    <name type="scientific">Caligus rogercresseyi</name>
    <name type="common">Sea louse</name>
    <dbReference type="NCBI Taxonomy" id="217165"/>
    <lineage>
        <taxon>Eukaryota</taxon>
        <taxon>Metazoa</taxon>
        <taxon>Ecdysozoa</taxon>
        <taxon>Arthropoda</taxon>
        <taxon>Crustacea</taxon>
        <taxon>Multicrustacea</taxon>
        <taxon>Hexanauplia</taxon>
        <taxon>Copepoda</taxon>
        <taxon>Siphonostomatoida</taxon>
        <taxon>Caligidae</taxon>
        <taxon>Caligus</taxon>
    </lineage>
</organism>
<feature type="compositionally biased region" description="Polar residues" evidence="1">
    <location>
        <begin position="116"/>
        <end position="125"/>
    </location>
</feature>
<name>A0A7T8GZY8_CALRO</name>
<dbReference type="EMBL" id="CP045899">
    <property type="protein sequence ID" value="QQP40922.1"/>
    <property type="molecule type" value="Genomic_DNA"/>
</dbReference>